<dbReference type="EMBL" id="MU970209">
    <property type="protein sequence ID" value="KAK9319234.1"/>
    <property type="molecule type" value="Genomic_DNA"/>
</dbReference>
<evidence type="ECO:0000313" key="1">
    <source>
        <dbReference type="EMBL" id="KAK9319234.1"/>
    </source>
</evidence>
<reference evidence="2" key="1">
    <citation type="journal article" date="2024" name="Front. Bioeng. Biotechnol.">
        <title>Genome-scale model development and genomic sequencing of the oleaginous clade Lipomyces.</title>
        <authorList>
            <person name="Czajka J.J."/>
            <person name="Han Y."/>
            <person name="Kim J."/>
            <person name="Mondo S.J."/>
            <person name="Hofstad B.A."/>
            <person name="Robles A."/>
            <person name="Haridas S."/>
            <person name="Riley R."/>
            <person name="LaButti K."/>
            <person name="Pangilinan J."/>
            <person name="Andreopoulos W."/>
            <person name="Lipzen A."/>
            <person name="Yan J."/>
            <person name="Wang M."/>
            <person name="Ng V."/>
            <person name="Grigoriev I.V."/>
            <person name="Spatafora J.W."/>
            <person name="Magnuson J.K."/>
            <person name="Baker S.E."/>
            <person name="Pomraning K.R."/>
        </authorList>
    </citation>
    <scope>NUCLEOTIDE SEQUENCE [LARGE SCALE GENOMIC DNA]</scope>
    <source>
        <strain evidence="2">CBS 10300</strain>
    </source>
</reference>
<gene>
    <name evidence="1" type="ORF">V1517DRAFT_333215</name>
</gene>
<protein>
    <submittedName>
        <fullName evidence="1">Uncharacterized protein</fullName>
    </submittedName>
</protein>
<proteinExistence type="predicted"/>
<comment type="caution">
    <text evidence="1">The sequence shown here is derived from an EMBL/GenBank/DDBJ whole genome shotgun (WGS) entry which is preliminary data.</text>
</comment>
<name>A0ACC3TDK3_9ASCO</name>
<evidence type="ECO:0000313" key="2">
    <source>
        <dbReference type="Proteomes" id="UP001489719"/>
    </source>
</evidence>
<organism evidence="1 2">
    <name type="scientific">Lipomyces orientalis</name>
    <dbReference type="NCBI Taxonomy" id="1233043"/>
    <lineage>
        <taxon>Eukaryota</taxon>
        <taxon>Fungi</taxon>
        <taxon>Dikarya</taxon>
        <taxon>Ascomycota</taxon>
        <taxon>Saccharomycotina</taxon>
        <taxon>Lipomycetes</taxon>
        <taxon>Lipomycetales</taxon>
        <taxon>Lipomycetaceae</taxon>
        <taxon>Lipomyces</taxon>
    </lineage>
</organism>
<accession>A0ACC3TDK3</accession>
<keyword evidence="2" id="KW-1185">Reference proteome</keyword>
<sequence length="96" mass="11014">MPYSDCHPWLCLPSGFFIMKYRLRHKEKSYKISLSAIHYLLSAISVAVVQCSLTAITRMNRQLLNNSETNVIFPLFLACILLCGGCSPRLNYYYSD</sequence>
<dbReference type="Proteomes" id="UP001489719">
    <property type="component" value="Unassembled WGS sequence"/>
</dbReference>